<accession>L1JYN0</accession>
<dbReference type="AlphaFoldDB" id="L1JYN0"/>
<organism evidence="3">
    <name type="scientific">Guillardia theta (strain CCMP2712)</name>
    <name type="common">Cryptophyte</name>
    <dbReference type="NCBI Taxonomy" id="905079"/>
    <lineage>
        <taxon>Eukaryota</taxon>
        <taxon>Cryptophyceae</taxon>
        <taxon>Pyrenomonadales</taxon>
        <taxon>Geminigeraceae</taxon>
        <taxon>Guillardia</taxon>
    </lineage>
</organism>
<feature type="non-terminal residue" evidence="3">
    <location>
        <position position="210"/>
    </location>
</feature>
<reference evidence="3 5" key="1">
    <citation type="journal article" date="2012" name="Nature">
        <title>Algal genomes reveal evolutionary mosaicism and the fate of nucleomorphs.</title>
        <authorList>
            <consortium name="DOE Joint Genome Institute"/>
            <person name="Curtis B.A."/>
            <person name="Tanifuji G."/>
            <person name="Burki F."/>
            <person name="Gruber A."/>
            <person name="Irimia M."/>
            <person name="Maruyama S."/>
            <person name="Arias M.C."/>
            <person name="Ball S.G."/>
            <person name="Gile G.H."/>
            <person name="Hirakawa Y."/>
            <person name="Hopkins J.F."/>
            <person name="Kuo A."/>
            <person name="Rensing S.A."/>
            <person name="Schmutz J."/>
            <person name="Symeonidi A."/>
            <person name="Elias M."/>
            <person name="Eveleigh R.J."/>
            <person name="Herman E.K."/>
            <person name="Klute M.J."/>
            <person name="Nakayama T."/>
            <person name="Obornik M."/>
            <person name="Reyes-Prieto A."/>
            <person name="Armbrust E.V."/>
            <person name="Aves S.J."/>
            <person name="Beiko R.G."/>
            <person name="Coutinho P."/>
            <person name="Dacks J.B."/>
            <person name="Durnford D.G."/>
            <person name="Fast N.M."/>
            <person name="Green B.R."/>
            <person name="Grisdale C.J."/>
            <person name="Hempel F."/>
            <person name="Henrissat B."/>
            <person name="Hoppner M.P."/>
            <person name="Ishida K."/>
            <person name="Kim E."/>
            <person name="Koreny L."/>
            <person name="Kroth P.G."/>
            <person name="Liu Y."/>
            <person name="Malik S.B."/>
            <person name="Maier U.G."/>
            <person name="McRose D."/>
            <person name="Mock T."/>
            <person name="Neilson J.A."/>
            <person name="Onodera N.T."/>
            <person name="Poole A.M."/>
            <person name="Pritham E.J."/>
            <person name="Richards T.A."/>
            <person name="Rocap G."/>
            <person name="Roy S.W."/>
            <person name="Sarai C."/>
            <person name="Schaack S."/>
            <person name="Shirato S."/>
            <person name="Slamovits C.H."/>
            <person name="Spencer D.F."/>
            <person name="Suzuki S."/>
            <person name="Worden A.Z."/>
            <person name="Zauner S."/>
            <person name="Barry K."/>
            <person name="Bell C."/>
            <person name="Bharti A.K."/>
            <person name="Crow J.A."/>
            <person name="Grimwood J."/>
            <person name="Kramer R."/>
            <person name="Lindquist E."/>
            <person name="Lucas S."/>
            <person name="Salamov A."/>
            <person name="McFadden G.I."/>
            <person name="Lane C.E."/>
            <person name="Keeling P.J."/>
            <person name="Gray M.W."/>
            <person name="Grigoriev I.V."/>
            <person name="Archibald J.M."/>
        </authorList>
    </citation>
    <scope>NUCLEOTIDE SEQUENCE</scope>
    <source>
        <strain evidence="3 5">CCMP2712</strain>
    </source>
</reference>
<sequence length="210" mass="22199">MPLVGHGAGKRGGRGAMGVASVILIVAVVSKSAIFMGLASSADSLLARQDPRFGGMDGLGVLARGRREGDRMQKLTSVEAQVSPLFPRPLHSARSSFFSDPAADGVLASLPSHRHPNMLGRMDERYATASPIQYDMNQGSEQAEGALARSPSHGAAVYGSLSVKFKSDLSNARGALASPRFKNSFAWATPAHDDGWSVSYKSDGWNKEPS</sequence>
<evidence type="ECO:0000256" key="1">
    <source>
        <dbReference type="SAM" id="MobiDB-lite"/>
    </source>
</evidence>
<gene>
    <name evidence="3" type="ORF">GUITHDRAFT_150413</name>
</gene>
<feature type="transmembrane region" description="Helical" evidence="2">
    <location>
        <begin position="20"/>
        <end position="39"/>
    </location>
</feature>
<dbReference type="KEGG" id="gtt:GUITHDRAFT_150413"/>
<proteinExistence type="predicted"/>
<keyword evidence="2" id="KW-0812">Transmembrane</keyword>
<name>L1JYN0_GUITC</name>
<reference evidence="4" key="3">
    <citation type="submission" date="2016-03" db="UniProtKB">
        <authorList>
            <consortium name="EnsemblProtists"/>
        </authorList>
    </citation>
    <scope>IDENTIFICATION</scope>
</reference>
<dbReference type="HOGENOM" id="CLU_1313041_0_0_1"/>
<keyword evidence="2" id="KW-1133">Transmembrane helix</keyword>
<dbReference type="EMBL" id="JH992970">
    <property type="protein sequence ID" value="EKX53444.1"/>
    <property type="molecule type" value="Genomic_DNA"/>
</dbReference>
<protein>
    <submittedName>
        <fullName evidence="3 4">Uncharacterized protein</fullName>
    </submittedName>
</protein>
<keyword evidence="2" id="KW-0472">Membrane</keyword>
<reference evidence="5" key="2">
    <citation type="submission" date="2012-11" db="EMBL/GenBank/DDBJ databases">
        <authorList>
            <person name="Kuo A."/>
            <person name="Curtis B.A."/>
            <person name="Tanifuji G."/>
            <person name="Burki F."/>
            <person name="Gruber A."/>
            <person name="Irimia M."/>
            <person name="Maruyama S."/>
            <person name="Arias M.C."/>
            <person name="Ball S.G."/>
            <person name="Gile G.H."/>
            <person name="Hirakawa Y."/>
            <person name="Hopkins J.F."/>
            <person name="Rensing S.A."/>
            <person name="Schmutz J."/>
            <person name="Symeonidi A."/>
            <person name="Elias M."/>
            <person name="Eveleigh R.J."/>
            <person name="Herman E.K."/>
            <person name="Klute M.J."/>
            <person name="Nakayama T."/>
            <person name="Obornik M."/>
            <person name="Reyes-Prieto A."/>
            <person name="Armbrust E.V."/>
            <person name="Aves S.J."/>
            <person name="Beiko R.G."/>
            <person name="Coutinho P."/>
            <person name="Dacks J.B."/>
            <person name="Durnford D.G."/>
            <person name="Fast N.M."/>
            <person name="Green B.R."/>
            <person name="Grisdale C."/>
            <person name="Hempe F."/>
            <person name="Henrissat B."/>
            <person name="Hoppner M.P."/>
            <person name="Ishida K.-I."/>
            <person name="Kim E."/>
            <person name="Koreny L."/>
            <person name="Kroth P.G."/>
            <person name="Liu Y."/>
            <person name="Malik S.-B."/>
            <person name="Maier U.G."/>
            <person name="McRose D."/>
            <person name="Mock T."/>
            <person name="Neilson J.A."/>
            <person name="Onodera N.T."/>
            <person name="Poole A.M."/>
            <person name="Pritham E.J."/>
            <person name="Richards T.A."/>
            <person name="Rocap G."/>
            <person name="Roy S.W."/>
            <person name="Sarai C."/>
            <person name="Schaack S."/>
            <person name="Shirato S."/>
            <person name="Slamovits C.H."/>
            <person name="Spencer D.F."/>
            <person name="Suzuki S."/>
            <person name="Worden A.Z."/>
            <person name="Zauner S."/>
            <person name="Barry K."/>
            <person name="Bell C."/>
            <person name="Bharti A.K."/>
            <person name="Crow J.A."/>
            <person name="Grimwood J."/>
            <person name="Kramer R."/>
            <person name="Lindquist E."/>
            <person name="Lucas S."/>
            <person name="Salamov A."/>
            <person name="McFadden G.I."/>
            <person name="Lane C.E."/>
            <person name="Keeling P.J."/>
            <person name="Gray M.W."/>
            <person name="Grigoriev I.V."/>
            <person name="Archibald J.M."/>
        </authorList>
    </citation>
    <scope>NUCLEOTIDE SEQUENCE</scope>
    <source>
        <strain evidence="5">CCMP2712</strain>
    </source>
</reference>
<evidence type="ECO:0000313" key="3">
    <source>
        <dbReference type="EMBL" id="EKX53444.1"/>
    </source>
</evidence>
<feature type="region of interest" description="Disordered" evidence="1">
    <location>
        <begin position="190"/>
        <end position="210"/>
    </location>
</feature>
<keyword evidence="5" id="KW-1185">Reference proteome</keyword>
<evidence type="ECO:0000256" key="2">
    <source>
        <dbReference type="SAM" id="Phobius"/>
    </source>
</evidence>
<dbReference type="GeneID" id="17310010"/>
<dbReference type="Proteomes" id="UP000011087">
    <property type="component" value="Unassembled WGS sequence"/>
</dbReference>
<dbReference type="PaxDb" id="55529-EKX53444"/>
<evidence type="ECO:0000313" key="5">
    <source>
        <dbReference type="Proteomes" id="UP000011087"/>
    </source>
</evidence>
<dbReference type="EnsemblProtists" id="EKX53444">
    <property type="protein sequence ID" value="EKX53444"/>
    <property type="gene ID" value="GUITHDRAFT_150413"/>
</dbReference>
<evidence type="ECO:0000313" key="4">
    <source>
        <dbReference type="EnsemblProtists" id="EKX53444"/>
    </source>
</evidence>
<dbReference type="RefSeq" id="XP_005840424.1">
    <property type="nucleotide sequence ID" value="XM_005840367.1"/>
</dbReference>